<keyword evidence="1" id="KW-0812">Transmembrane</keyword>
<keyword evidence="1" id="KW-0472">Membrane</keyword>
<dbReference type="Proteomes" id="UP001172708">
    <property type="component" value="Unassembled WGS sequence"/>
</dbReference>
<sequence>MLLLAVCVLVVVSPLLIGRWPAGLLLHRWRWPALVWVALALQVVIMQIDALHRIAPVMHILTYVAAGVFLWLNRAMPGALIVGLGALSNGVTIALNGGVLPARAGAVEAAGLGTDDAFANSAVVADPVLPWLGDNFAWPEPLPLANTFSVGDVLIVVGVIVAAWTGTRRIGAASTQAHERKAV</sequence>
<accession>A0ABT8GGG7</accession>
<proteinExistence type="predicted"/>
<dbReference type="Pfam" id="PF17248">
    <property type="entry name" value="DUF5317"/>
    <property type="match status" value="1"/>
</dbReference>
<evidence type="ECO:0000313" key="3">
    <source>
        <dbReference type="Proteomes" id="UP001172708"/>
    </source>
</evidence>
<keyword evidence="1" id="KW-1133">Transmembrane helix</keyword>
<feature type="transmembrane region" description="Helical" evidence="1">
    <location>
        <begin position="28"/>
        <end position="48"/>
    </location>
</feature>
<evidence type="ECO:0000256" key="1">
    <source>
        <dbReference type="SAM" id="Phobius"/>
    </source>
</evidence>
<protein>
    <submittedName>
        <fullName evidence="2">DUF5317 domain-containing protein</fullName>
    </submittedName>
</protein>
<keyword evidence="3" id="KW-1185">Reference proteome</keyword>
<organism evidence="2 3">
    <name type="scientific">Demequina muriae</name>
    <dbReference type="NCBI Taxonomy" id="3051664"/>
    <lineage>
        <taxon>Bacteria</taxon>
        <taxon>Bacillati</taxon>
        <taxon>Actinomycetota</taxon>
        <taxon>Actinomycetes</taxon>
        <taxon>Micrococcales</taxon>
        <taxon>Demequinaceae</taxon>
        <taxon>Demequina</taxon>
    </lineage>
</organism>
<comment type="caution">
    <text evidence="2">The sequence shown here is derived from an EMBL/GenBank/DDBJ whole genome shotgun (WGS) entry which is preliminary data.</text>
</comment>
<feature type="transmembrane region" description="Helical" evidence="1">
    <location>
        <begin position="60"/>
        <end position="87"/>
    </location>
</feature>
<gene>
    <name evidence="2" type="ORF">QQX02_06275</name>
</gene>
<reference evidence="2" key="1">
    <citation type="submission" date="2023-06" db="EMBL/GenBank/DDBJ databases">
        <title>Egi l300058.</title>
        <authorList>
            <person name="Gao L."/>
            <person name="Fang B.-Z."/>
            <person name="Li W.-J."/>
        </authorList>
    </citation>
    <scope>NUCLEOTIDE SEQUENCE</scope>
    <source>
        <strain evidence="2">EGI L300058</strain>
    </source>
</reference>
<evidence type="ECO:0000313" key="2">
    <source>
        <dbReference type="EMBL" id="MDN4480525.1"/>
    </source>
</evidence>
<dbReference type="RefSeq" id="WP_301141939.1">
    <property type="nucleotide sequence ID" value="NZ_JAUHQA010000001.1"/>
</dbReference>
<dbReference type="EMBL" id="JAUHQA010000001">
    <property type="protein sequence ID" value="MDN4480525.1"/>
    <property type="molecule type" value="Genomic_DNA"/>
</dbReference>
<dbReference type="InterPro" id="IPR035168">
    <property type="entry name" value="DUF5317"/>
</dbReference>
<feature type="transmembrane region" description="Helical" evidence="1">
    <location>
        <begin position="144"/>
        <end position="164"/>
    </location>
</feature>
<name>A0ABT8GGG7_9MICO</name>